<evidence type="ECO:0000256" key="2">
    <source>
        <dbReference type="SAM" id="Phobius"/>
    </source>
</evidence>
<feature type="compositionally biased region" description="Low complexity" evidence="1">
    <location>
        <begin position="1"/>
        <end position="18"/>
    </location>
</feature>
<evidence type="ECO:0000313" key="4">
    <source>
        <dbReference type="Proteomes" id="UP000254512"/>
    </source>
</evidence>
<accession>A0A377HMJ7</accession>
<evidence type="ECO:0008006" key="5">
    <source>
        <dbReference type="Google" id="ProtNLM"/>
    </source>
</evidence>
<gene>
    <name evidence="3" type="ORF">NCTC11645_01850</name>
</gene>
<organism evidence="3 4">
    <name type="scientific">Grimontia hollisae</name>
    <name type="common">Vibrio hollisae</name>
    <dbReference type="NCBI Taxonomy" id="673"/>
    <lineage>
        <taxon>Bacteria</taxon>
        <taxon>Pseudomonadati</taxon>
        <taxon>Pseudomonadota</taxon>
        <taxon>Gammaproteobacteria</taxon>
        <taxon>Vibrionales</taxon>
        <taxon>Vibrionaceae</taxon>
        <taxon>Grimontia</taxon>
    </lineage>
</organism>
<keyword evidence="2" id="KW-0812">Transmembrane</keyword>
<evidence type="ECO:0000256" key="1">
    <source>
        <dbReference type="SAM" id="MobiDB-lite"/>
    </source>
</evidence>
<name>A0A377HMJ7_GRIHO</name>
<reference evidence="3 4" key="1">
    <citation type="submission" date="2018-06" db="EMBL/GenBank/DDBJ databases">
        <authorList>
            <consortium name="Pathogen Informatics"/>
            <person name="Doyle S."/>
        </authorList>
    </citation>
    <scope>NUCLEOTIDE SEQUENCE [LARGE SCALE GENOMIC DNA]</scope>
    <source>
        <strain evidence="3 4">NCTC11645</strain>
    </source>
</reference>
<dbReference type="Proteomes" id="UP000254512">
    <property type="component" value="Unassembled WGS sequence"/>
</dbReference>
<keyword evidence="2" id="KW-1133">Transmembrane helix</keyword>
<proteinExistence type="predicted"/>
<keyword evidence="2" id="KW-0472">Membrane</keyword>
<dbReference type="RefSeq" id="WP_115659751.1">
    <property type="nucleotide sequence ID" value="NZ_UGHD01000002.1"/>
</dbReference>
<dbReference type="AlphaFoldDB" id="A0A377HMJ7"/>
<feature type="region of interest" description="Disordered" evidence="1">
    <location>
        <begin position="1"/>
        <end position="25"/>
    </location>
</feature>
<sequence>MGRNKSNSSSDTTTTNNSGQNVIQGDNLGVSLSGINGNVGDITTTDHGAVEKSFEFAEATAELAMTANADVTGRALDSVDGAVDKAFAFGERSLESVDAIASTSIKQLGDKHSENLQMMAGLSGSQGQQNSENIKAMLQLAKMKTDGGASLADKRVLWVAGIGFGTLALLVLSKGK</sequence>
<evidence type="ECO:0000313" key="3">
    <source>
        <dbReference type="EMBL" id="STO57458.1"/>
    </source>
</evidence>
<dbReference type="EMBL" id="UGHD01000002">
    <property type="protein sequence ID" value="STO57458.1"/>
    <property type="molecule type" value="Genomic_DNA"/>
</dbReference>
<protein>
    <recommendedName>
        <fullName evidence="5">Chemotaxis protein</fullName>
    </recommendedName>
</protein>
<feature type="transmembrane region" description="Helical" evidence="2">
    <location>
        <begin position="156"/>
        <end position="173"/>
    </location>
</feature>